<evidence type="ECO:0000256" key="3">
    <source>
        <dbReference type="ARBA" id="ARBA00023125"/>
    </source>
</evidence>
<evidence type="ECO:0000256" key="1">
    <source>
        <dbReference type="ARBA" id="ARBA00009437"/>
    </source>
</evidence>
<dbReference type="PROSITE" id="PS50931">
    <property type="entry name" value="HTH_LYSR"/>
    <property type="match status" value="1"/>
</dbReference>
<dbReference type="InterPro" id="IPR000847">
    <property type="entry name" value="LysR_HTH_N"/>
</dbReference>
<sequence length="292" mass="31958">MNIDELRWFLTVADTEHVTAAASDLYLSQPTLSRALARLEREVGTPLFDRDGRRLRLNQYGQILREHTARALAEVDTARQRIDALTDPDTGLVRLSFLHSFGAWLVPDLLRGYRAQAPGVRFALFQDVAEVIAASLREGRTDLALTSPRPDGDDLAWHPVHRERLCLAVPPDHRLATRRRVALAAVADEPFIMLRADTGLRGITDRLCRAAGFDPAVALDSSDLQTMRALVGAGLGIAVVPEPHLGDEPNGPVYLPLTDPGAERTIGLCWVAQRPLPAPVAAFRDHVSTLAG</sequence>
<dbReference type="InterPro" id="IPR036388">
    <property type="entry name" value="WH-like_DNA-bd_sf"/>
</dbReference>
<organism evidence="6 7">
    <name type="scientific">Planosporangium flavigriseum</name>
    <dbReference type="NCBI Taxonomy" id="373681"/>
    <lineage>
        <taxon>Bacteria</taxon>
        <taxon>Bacillati</taxon>
        <taxon>Actinomycetota</taxon>
        <taxon>Actinomycetes</taxon>
        <taxon>Micromonosporales</taxon>
        <taxon>Micromonosporaceae</taxon>
        <taxon>Planosporangium</taxon>
    </lineage>
</organism>
<dbReference type="PANTHER" id="PTHR30346">
    <property type="entry name" value="TRANSCRIPTIONAL DUAL REGULATOR HCAR-RELATED"/>
    <property type="match status" value="1"/>
</dbReference>
<dbReference type="EMBL" id="BONU01000010">
    <property type="protein sequence ID" value="GIG73572.1"/>
    <property type="molecule type" value="Genomic_DNA"/>
</dbReference>
<dbReference type="PANTHER" id="PTHR30346:SF28">
    <property type="entry name" value="HTH-TYPE TRANSCRIPTIONAL REGULATOR CYNR"/>
    <property type="match status" value="1"/>
</dbReference>
<dbReference type="GO" id="GO:0032993">
    <property type="term" value="C:protein-DNA complex"/>
    <property type="evidence" value="ECO:0007669"/>
    <property type="project" value="TreeGrafter"/>
</dbReference>
<dbReference type="PRINTS" id="PR00039">
    <property type="entry name" value="HTHLYSR"/>
</dbReference>
<protein>
    <submittedName>
        <fullName evidence="6">LysR family transcriptional regulator</fullName>
    </submittedName>
</protein>
<accession>A0A8J3LIL4</accession>
<proteinExistence type="inferred from homology"/>
<keyword evidence="2" id="KW-0805">Transcription regulation</keyword>
<keyword evidence="4" id="KW-0804">Transcription</keyword>
<keyword evidence="7" id="KW-1185">Reference proteome</keyword>
<dbReference type="CDD" id="cd08434">
    <property type="entry name" value="PBP2_GltC_like"/>
    <property type="match status" value="1"/>
</dbReference>
<reference evidence="6" key="1">
    <citation type="submission" date="2021-01" db="EMBL/GenBank/DDBJ databases">
        <title>Whole genome shotgun sequence of Planosporangium flavigriseum NBRC 105377.</title>
        <authorList>
            <person name="Komaki H."/>
            <person name="Tamura T."/>
        </authorList>
    </citation>
    <scope>NUCLEOTIDE SEQUENCE</scope>
    <source>
        <strain evidence="6">NBRC 105377</strain>
    </source>
</reference>
<dbReference type="SUPFAM" id="SSF53850">
    <property type="entry name" value="Periplasmic binding protein-like II"/>
    <property type="match status" value="1"/>
</dbReference>
<evidence type="ECO:0000256" key="2">
    <source>
        <dbReference type="ARBA" id="ARBA00023015"/>
    </source>
</evidence>
<comment type="caution">
    <text evidence="6">The sequence shown here is derived from an EMBL/GenBank/DDBJ whole genome shotgun (WGS) entry which is preliminary data.</text>
</comment>
<dbReference type="FunFam" id="1.10.10.10:FF:000001">
    <property type="entry name" value="LysR family transcriptional regulator"/>
    <property type="match status" value="1"/>
</dbReference>
<dbReference type="Pfam" id="PF00126">
    <property type="entry name" value="HTH_1"/>
    <property type="match status" value="1"/>
</dbReference>
<dbReference type="AlphaFoldDB" id="A0A8J3LIL4"/>
<dbReference type="Gene3D" id="1.10.10.10">
    <property type="entry name" value="Winged helix-like DNA-binding domain superfamily/Winged helix DNA-binding domain"/>
    <property type="match status" value="1"/>
</dbReference>
<gene>
    <name evidence="6" type="ORF">Pfl04_19760</name>
</gene>
<dbReference type="InterPro" id="IPR005119">
    <property type="entry name" value="LysR_subst-bd"/>
</dbReference>
<dbReference type="SUPFAM" id="SSF46785">
    <property type="entry name" value="Winged helix' DNA-binding domain"/>
    <property type="match status" value="1"/>
</dbReference>
<evidence type="ECO:0000256" key="4">
    <source>
        <dbReference type="ARBA" id="ARBA00023163"/>
    </source>
</evidence>
<evidence type="ECO:0000259" key="5">
    <source>
        <dbReference type="PROSITE" id="PS50931"/>
    </source>
</evidence>
<dbReference type="Gene3D" id="3.40.190.290">
    <property type="match status" value="1"/>
</dbReference>
<dbReference type="InterPro" id="IPR036390">
    <property type="entry name" value="WH_DNA-bd_sf"/>
</dbReference>
<evidence type="ECO:0000313" key="7">
    <source>
        <dbReference type="Proteomes" id="UP000653674"/>
    </source>
</evidence>
<dbReference type="Proteomes" id="UP000653674">
    <property type="component" value="Unassembled WGS sequence"/>
</dbReference>
<dbReference type="Pfam" id="PF03466">
    <property type="entry name" value="LysR_substrate"/>
    <property type="match status" value="1"/>
</dbReference>
<comment type="similarity">
    <text evidence="1">Belongs to the LysR transcriptional regulatory family.</text>
</comment>
<dbReference type="GO" id="GO:0003700">
    <property type="term" value="F:DNA-binding transcription factor activity"/>
    <property type="evidence" value="ECO:0007669"/>
    <property type="project" value="InterPro"/>
</dbReference>
<keyword evidence="3" id="KW-0238">DNA-binding</keyword>
<feature type="domain" description="HTH lysR-type" evidence="5">
    <location>
        <begin position="1"/>
        <end position="58"/>
    </location>
</feature>
<name>A0A8J3LIL4_9ACTN</name>
<dbReference type="RefSeq" id="WP_168077569.1">
    <property type="nucleotide sequence ID" value="NZ_BAAAQJ010000003.1"/>
</dbReference>
<dbReference type="GO" id="GO:0003677">
    <property type="term" value="F:DNA binding"/>
    <property type="evidence" value="ECO:0007669"/>
    <property type="project" value="UniProtKB-KW"/>
</dbReference>
<evidence type="ECO:0000313" key="6">
    <source>
        <dbReference type="EMBL" id="GIG73572.1"/>
    </source>
</evidence>